<proteinExistence type="inferred from homology"/>
<dbReference type="SUPFAM" id="SSF56672">
    <property type="entry name" value="DNA/RNA polymerases"/>
    <property type="match status" value="1"/>
</dbReference>
<evidence type="ECO:0000256" key="1">
    <source>
        <dbReference type="ARBA" id="ARBA00010879"/>
    </source>
</evidence>
<dbReference type="PROSITE" id="PS50878">
    <property type="entry name" value="RT_POL"/>
    <property type="match status" value="1"/>
</dbReference>
<protein>
    <recommendedName>
        <fullName evidence="2">ribonuclease H</fullName>
        <ecNumber evidence="2">3.1.26.4</ecNumber>
    </recommendedName>
</protein>
<dbReference type="Proteomes" id="UP001174136">
    <property type="component" value="Unassembled WGS sequence"/>
</dbReference>
<feature type="domain" description="Reverse transcriptase" evidence="4">
    <location>
        <begin position="71"/>
        <end position="213"/>
    </location>
</feature>
<evidence type="ECO:0000256" key="2">
    <source>
        <dbReference type="ARBA" id="ARBA00012180"/>
    </source>
</evidence>
<comment type="similarity">
    <text evidence="1">Belongs to the beta type-B retroviral polymerase family. HERV class-II K(HML-2) pol subfamily.</text>
</comment>
<feature type="region of interest" description="Disordered" evidence="3">
    <location>
        <begin position="1"/>
        <end position="22"/>
    </location>
</feature>
<dbReference type="AlphaFoldDB" id="A0AA47M039"/>
<dbReference type="GO" id="GO:0004523">
    <property type="term" value="F:RNA-DNA hybrid ribonuclease activity"/>
    <property type="evidence" value="ECO:0007669"/>
    <property type="project" value="UniProtKB-EC"/>
</dbReference>
<dbReference type="EMBL" id="JAOPHQ010006564">
    <property type="protein sequence ID" value="KAK0131139.1"/>
    <property type="molecule type" value="Genomic_DNA"/>
</dbReference>
<comment type="caution">
    <text evidence="5">The sequence shown here is derived from an EMBL/GenBank/DDBJ whole genome shotgun (WGS) entry which is preliminary data.</text>
</comment>
<dbReference type="Gene3D" id="3.10.10.10">
    <property type="entry name" value="HIV Type 1 Reverse Transcriptase, subunit A, domain 1"/>
    <property type="match status" value="1"/>
</dbReference>
<dbReference type="InterPro" id="IPR043502">
    <property type="entry name" value="DNA/RNA_pol_sf"/>
</dbReference>
<evidence type="ECO:0000259" key="4">
    <source>
        <dbReference type="PROSITE" id="PS50878"/>
    </source>
</evidence>
<name>A0AA47M039_MERPO</name>
<dbReference type="EC" id="3.1.26.4" evidence="2"/>
<evidence type="ECO:0000256" key="3">
    <source>
        <dbReference type="SAM" id="MobiDB-lite"/>
    </source>
</evidence>
<dbReference type="PANTHER" id="PTHR37984">
    <property type="entry name" value="PROTEIN CBG26694"/>
    <property type="match status" value="1"/>
</dbReference>
<reference evidence="5" key="1">
    <citation type="journal article" date="2023" name="Front. Mar. Sci.">
        <title>A new Merluccius polli reference genome to investigate the effects of global change in West African waters.</title>
        <authorList>
            <person name="Mateo J.L."/>
            <person name="Blanco-Fernandez C."/>
            <person name="Garcia-Vazquez E."/>
            <person name="Machado-Schiaffino G."/>
        </authorList>
    </citation>
    <scope>NUCLEOTIDE SEQUENCE</scope>
    <source>
        <strain evidence="5">C29</strain>
        <tissue evidence="5">Fin</tissue>
    </source>
</reference>
<organism evidence="5 6">
    <name type="scientific">Merluccius polli</name>
    <name type="common">Benguela hake</name>
    <name type="synonym">Merluccius cadenati</name>
    <dbReference type="NCBI Taxonomy" id="89951"/>
    <lineage>
        <taxon>Eukaryota</taxon>
        <taxon>Metazoa</taxon>
        <taxon>Chordata</taxon>
        <taxon>Craniata</taxon>
        <taxon>Vertebrata</taxon>
        <taxon>Euteleostomi</taxon>
        <taxon>Actinopterygii</taxon>
        <taxon>Neopterygii</taxon>
        <taxon>Teleostei</taxon>
        <taxon>Neoteleostei</taxon>
        <taxon>Acanthomorphata</taxon>
        <taxon>Zeiogadaria</taxon>
        <taxon>Gadariae</taxon>
        <taxon>Gadiformes</taxon>
        <taxon>Gadoidei</taxon>
        <taxon>Merlucciidae</taxon>
        <taxon>Merluccius</taxon>
    </lineage>
</organism>
<dbReference type="InterPro" id="IPR000477">
    <property type="entry name" value="RT_dom"/>
</dbReference>
<accession>A0AA47M039</accession>
<dbReference type="CDD" id="cd01647">
    <property type="entry name" value="RT_LTR"/>
    <property type="match status" value="1"/>
</dbReference>
<dbReference type="PANTHER" id="PTHR37984:SF7">
    <property type="entry name" value="INTEGRASE CATALYTIC DOMAIN-CONTAINING PROTEIN"/>
    <property type="match status" value="1"/>
</dbReference>
<dbReference type="Pfam" id="PF00078">
    <property type="entry name" value="RVT_1"/>
    <property type="match status" value="1"/>
</dbReference>
<gene>
    <name evidence="5" type="ORF">N1851_034163</name>
</gene>
<keyword evidence="6" id="KW-1185">Reference proteome</keyword>
<evidence type="ECO:0000313" key="6">
    <source>
        <dbReference type="Proteomes" id="UP001174136"/>
    </source>
</evidence>
<sequence>MNGVLLHSYSTAPKQQPQKKTTKLNPLPACATELIIHTLTVQWDHKDPGRAPKYVTRPPMAKKCKDALIEERVIRKIEEPTEWVNAVVIVEKPNGDLRLCIDPKYLNKGIQREHYKLPTKSDKTSAMSGACYFSKLDASSGFYQIVLDEESSKIGTFNTPFGRHCFLASLRNTKNTTEEDVQIHVDSIRAQMPVSNTKWAEIARQTLKDDRGE</sequence>
<evidence type="ECO:0000313" key="5">
    <source>
        <dbReference type="EMBL" id="KAK0131139.1"/>
    </source>
</evidence>
<dbReference type="InterPro" id="IPR050951">
    <property type="entry name" value="Retrovirus_Pol_polyprotein"/>
</dbReference>
<dbReference type="InterPro" id="IPR043128">
    <property type="entry name" value="Rev_trsase/Diguanyl_cyclase"/>
</dbReference>
<dbReference type="Gene3D" id="3.30.70.270">
    <property type="match status" value="1"/>
</dbReference>